<comment type="similarity">
    <text evidence="1">Belongs to the RMI1 family.</text>
</comment>
<evidence type="ECO:0000313" key="5">
    <source>
        <dbReference type="EMBL" id="KIO24501.1"/>
    </source>
</evidence>
<evidence type="ECO:0000256" key="2">
    <source>
        <dbReference type="ARBA" id="ARBA00018987"/>
    </source>
</evidence>
<reference evidence="5 6" key="1">
    <citation type="submission" date="2014-04" db="EMBL/GenBank/DDBJ databases">
        <authorList>
            <consortium name="DOE Joint Genome Institute"/>
            <person name="Kuo A."/>
            <person name="Girlanda M."/>
            <person name="Perotto S."/>
            <person name="Kohler A."/>
            <person name="Nagy L.G."/>
            <person name="Floudas D."/>
            <person name="Copeland A."/>
            <person name="Barry K.W."/>
            <person name="Cichocki N."/>
            <person name="Veneault-Fourrey C."/>
            <person name="LaButti K."/>
            <person name="Lindquist E.A."/>
            <person name="Lipzen A."/>
            <person name="Lundell T."/>
            <person name="Morin E."/>
            <person name="Murat C."/>
            <person name="Sun H."/>
            <person name="Tunlid A."/>
            <person name="Henrissat B."/>
            <person name="Grigoriev I.V."/>
            <person name="Hibbett D.S."/>
            <person name="Martin F."/>
            <person name="Nordberg H.P."/>
            <person name="Cantor M.N."/>
            <person name="Hua S.X."/>
        </authorList>
    </citation>
    <scope>NUCLEOTIDE SEQUENCE [LARGE SCALE GENOMIC DNA]</scope>
    <source>
        <strain evidence="5 6">MUT 4182</strain>
    </source>
</reference>
<dbReference type="Gene3D" id="2.40.50.770">
    <property type="entry name" value="RecQ-mediated genome instability protein Rmi1, C-terminal domain"/>
    <property type="match status" value="1"/>
</dbReference>
<feature type="domain" description="RMI1 N-terminal" evidence="4">
    <location>
        <begin position="11"/>
        <end position="62"/>
    </location>
</feature>
<dbReference type="PANTHER" id="PTHR14790:SF15">
    <property type="entry name" value="RECQ-MEDIATED GENOME INSTABILITY PROTEIN 1"/>
    <property type="match status" value="1"/>
</dbReference>
<dbReference type="InterPro" id="IPR013894">
    <property type="entry name" value="RMI1_OB"/>
</dbReference>
<dbReference type="EMBL" id="KN823060">
    <property type="protein sequence ID" value="KIO24501.1"/>
    <property type="molecule type" value="Genomic_DNA"/>
</dbReference>
<protein>
    <recommendedName>
        <fullName evidence="2">RecQ-mediated genome instability protein 1</fullName>
    </recommendedName>
</protein>
<sequence length="192" mass="21232">MPVPRPVIDALKRKFPKPELNPNWLNACYEWVLEDSNLRPNQTNELVAKIENQLMLSDLDDSMAANTGLPEDIASLTSARIGKPPNPILVQIVSLTEIGHSAFQLLNVRQTRIDRADLAGLIEAGVEDEEESEPIPKYPRSTLSLELSDGSIAIRAMEYKKLPDLELGVTPLGCKVRDVSPSGCMPKHAERI</sequence>
<dbReference type="OrthoDB" id="341511at2759"/>
<keyword evidence="6" id="KW-1185">Reference proteome</keyword>
<dbReference type="GO" id="GO:0016604">
    <property type="term" value="C:nuclear body"/>
    <property type="evidence" value="ECO:0007669"/>
    <property type="project" value="TreeGrafter"/>
</dbReference>
<name>A0A0C3QEW0_9AGAM</name>
<dbReference type="InterPro" id="IPR049363">
    <property type="entry name" value="RMI1_N"/>
</dbReference>
<dbReference type="STRING" id="1051891.A0A0C3QEW0"/>
<dbReference type="HOGENOM" id="CLU_096565_1_0_1"/>
<evidence type="ECO:0000259" key="3">
    <source>
        <dbReference type="Pfam" id="PF08585"/>
    </source>
</evidence>
<dbReference type="GO" id="GO:0000724">
    <property type="term" value="P:double-strand break repair via homologous recombination"/>
    <property type="evidence" value="ECO:0007669"/>
    <property type="project" value="TreeGrafter"/>
</dbReference>
<dbReference type="SMART" id="SM01161">
    <property type="entry name" value="DUF1767"/>
    <property type="match status" value="1"/>
</dbReference>
<dbReference type="AlphaFoldDB" id="A0A0C3QEW0"/>
<dbReference type="Pfam" id="PF08585">
    <property type="entry name" value="RMI1_N_C"/>
    <property type="match status" value="1"/>
</dbReference>
<dbReference type="InterPro" id="IPR042470">
    <property type="entry name" value="RMI1_N_C_sf"/>
</dbReference>
<accession>A0A0C3QEW0</accession>
<evidence type="ECO:0000256" key="1">
    <source>
        <dbReference type="ARBA" id="ARBA00006395"/>
    </source>
</evidence>
<evidence type="ECO:0000259" key="4">
    <source>
        <dbReference type="Pfam" id="PF21000"/>
    </source>
</evidence>
<gene>
    <name evidence="5" type="ORF">M407DRAFT_76913</name>
</gene>
<dbReference type="GO" id="GO:0000712">
    <property type="term" value="P:resolution of meiotic recombination intermediates"/>
    <property type="evidence" value="ECO:0007669"/>
    <property type="project" value="TreeGrafter"/>
</dbReference>
<dbReference type="Pfam" id="PF21000">
    <property type="entry name" value="RMI1_N_N"/>
    <property type="match status" value="1"/>
</dbReference>
<evidence type="ECO:0000313" key="6">
    <source>
        <dbReference type="Proteomes" id="UP000054248"/>
    </source>
</evidence>
<reference evidence="6" key="2">
    <citation type="submission" date="2015-01" db="EMBL/GenBank/DDBJ databases">
        <title>Evolutionary Origins and Diversification of the Mycorrhizal Mutualists.</title>
        <authorList>
            <consortium name="DOE Joint Genome Institute"/>
            <consortium name="Mycorrhizal Genomics Consortium"/>
            <person name="Kohler A."/>
            <person name="Kuo A."/>
            <person name="Nagy L.G."/>
            <person name="Floudas D."/>
            <person name="Copeland A."/>
            <person name="Barry K.W."/>
            <person name="Cichocki N."/>
            <person name="Veneault-Fourrey C."/>
            <person name="LaButti K."/>
            <person name="Lindquist E.A."/>
            <person name="Lipzen A."/>
            <person name="Lundell T."/>
            <person name="Morin E."/>
            <person name="Murat C."/>
            <person name="Riley R."/>
            <person name="Ohm R."/>
            <person name="Sun H."/>
            <person name="Tunlid A."/>
            <person name="Henrissat B."/>
            <person name="Grigoriev I.V."/>
            <person name="Hibbett D.S."/>
            <person name="Martin F."/>
        </authorList>
    </citation>
    <scope>NUCLEOTIDE SEQUENCE [LARGE SCALE GENOMIC DNA]</scope>
    <source>
        <strain evidence="6">MUT 4182</strain>
    </source>
</reference>
<organism evidence="5 6">
    <name type="scientific">Tulasnella calospora MUT 4182</name>
    <dbReference type="NCBI Taxonomy" id="1051891"/>
    <lineage>
        <taxon>Eukaryota</taxon>
        <taxon>Fungi</taxon>
        <taxon>Dikarya</taxon>
        <taxon>Basidiomycota</taxon>
        <taxon>Agaricomycotina</taxon>
        <taxon>Agaricomycetes</taxon>
        <taxon>Cantharellales</taxon>
        <taxon>Tulasnellaceae</taxon>
        <taxon>Tulasnella</taxon>
    </lineage>
</organism>
<dbReference type="GO" id="GO:0031422">
    <property type="term" value="C:RecQ family helicase-topoisomerase III complex"/>
    <property type="evidence" value="ECO:0007669"/>
    <property type="project" value="TreeGrafter"/>
</dbReference>
<dbReference type="Proteomes" id="UP000054248">
    <property type="component" value="Unassembled WGS sequence"/>
</dbReference>
<proteinExistence type="inferred from homology"/>
<feature type="domain" description="RecQ mediated genome instability protein 1 OB-fold" evidence="3">
    <location>
        <begin position="69"/>
        <end position="176"/>
    </location>
</feature>
<dbReference type="PANTHER" id="PTHR14790">
    <property type="entry name" value="RECQ-MEDIATED GENOME INSTABILITY PROTEIN 1 RMI1"/>
    <property type="match status" value="1"/>
</dbReference>